<feature type="transmembrane region" description="Helical" evidence="9">
    <location>
        <begin position="60"/>
        <end position="85"/>
    </location>
</feature>
<keyword evidence="8 9" id="KW-0472">Membrane</keyword>
<name>A0A0S4LFQ1_9BACT</name>
<protein>
    <recommendedName>
        <fullName evidence="9">Transport permease protein</fullName>
    </recommendedName>
</protein>
<evidence type="ECO:0000256" key="3">
    <source>
        <dbReference type="ARBA" id="ARBA00022448"/>
    </source>
</evidence>
<dbReference type="InterPro" id="IPR013525">
    <property type="entry name" value="ABC2_TM"/>
</dbReference>
<keyword evidence="7 9" id="KW-1133">Transmembrane helix</keyword>
<feature type="transmembrane region" description="Helical" evidence="9">
    <location>
        <begin position="134"/>
        <end position="162"/>
    </location>
</feature>
<comment type="similarity">
    <text evidence="2 9">Belongs to the ABC-2 integral membrane protein family.</text>
</comment>
<evidence type="ECO:0000256" key="8">
    <source>
        <dbReference type="ARBA" id="ARBA00023136"/>
    </source>
</evidence>
<evidence type="ECO:0000256" key="6">
    <source>
        <dbReference type="ARBA" id="ARBA00022692"/>
    </source>
</evidence>
<dbReference type="STRING" id="1742972.COMA1_30050"/>
<evidence type="ECO:0000259" key="10">
    <source>
        <dbReference type="PROSITE" id="PS51012"/>
    </source>
</evidence>
<dbReference type="Pfam" id="PF01061">
    <property type="entry name" value="ABC2_membrane"/>
    <property type="match status" value="1"/>
</dbReference>
<accession>A0A0S4LFQ1</accession>
<organism evidence="11 12">
    <name type="scientific">Candidatus Nitrospira nitrosa</name>
    <dbReference type="NCBI Taxonomy" id="1742972"/>
    <lineage>
        <taxon>Bacteria</taxon>
        <taxon>Pseudomonadati</taxon>
        <taxon>Nitrospirota</taxon>
        <taxon>Nitrospiria</taxon>
        <taxon>Nitrospirales</taxon>
        <taxon>Nitrospiraceae</taxon>
        <taxon>Nitrospira</taxon>
    </lineage>
</organism>
<keyword evidence="3 9" id="KW-0813">Transport</keyword>
<evidence type="ECO:0000256" key="9">
    <source>
        <dbReference type="RuleBase" id="RU361157"/>
    </source>
</evidence>
<dbReference type="PROSITE" id="PS51012">
    <property type="entry name" value="ABC_TM2"/>
    <property type="match status" value="1"/>
</dbReference>
<dbReference type="GO" id="GO:0140359">
    <property type="term" value="F:ABC-type transporter activity"/>
    <property type="evidence" value="ECO:0007669"/>
    <property type="project" value="InterPro"/>
</dbReference>
<evidence type="ECO:0000256" key="2">
    <source>
        <dbReference type="ARBA" id="ARBA00007783"/>
    </source>
</evidence>
<comment type="subcellular location">
    <subcellularLocation>
        <location evidence="1">Cell inner membrane</location>
        <topology evidence="1">Multi-pass membrane protein</topology>
    </subcellularLocation>
    <subcellularLocation>
        <location evidence="9">Cell membrane</location>
        <topology evidence="9">Multi-pass membrane protein</topology>
    </subcellularLocation>
</comment>
<keyword evidence="5" id="KW-0997">Cell inner membrane</keyword>
<dbReference type="Proteomes" id="UP000199032">
    <property type="component" value="Unassembled WGS sequence"/>
</dbReference>
<reference evidence="11 12" key="1">
    <citation type="submission" date="2015-10" db="EMBL/GenBank/DDBJ databases">
        <authorList>
            <person name="Gilbert D.G."/>
        </authorList>
    </citation>
    <scope>NUCLEOTIDE SEQUENCE [LARGE SCALE GENOMIC DNA]</scope>
    <source>
        <strain evidence="11">COMA1</strain>
    </source>
</reference>
<evidence type="ECO:0000313" key="11">
    <source>
        <dbReference type="EMBL" id="CUS36428.1"/>
    </source>
</evidence>
<dbReference type="EMBL" id="CZQA01000009">
    <property type="protein sequence ID" value="CUS36428.1"/>
    <property type="molecule type" value="Genomic_DNA"/>
</dbReference>
<evidence type="ECO:0000313" key="12">
    <source>
        <dbReference type="Proteomes" id="UP000199032"/>
    </source>
</evidence>
<dbReference type="OrthoDB" id="9786910at2"/>
<dbReference type="InterPro" id="IPR047817">
    <property type="entry name" value="ABC2_TM_bact-type"/>
</dbReference>
<dbReference type="GO" id="GO:0005886">
    <property type="term" value="C:plasma membrane"/>
    <property type="evidence" value="ECO:0007669"/>
    <property type="project" value="UniProtKB-SubCell"/>
</dbReference>
<evidence type="ECO:0000256" key="5">
    <source>
        <dbReference type="ARBA" id="ARBA00022519"/>
    </source>
</evidence>
<dbReference type="PANTHER" id="PTHR30413">
    <property type="entry name" value="INNER MEMBRANE TRANSPORT PERMEASE"/>
    <property type="match status" value="1"/>
</dbReference>
<keyword evidence="12" id="KW-1185">Reference proteome</keyword>
<proteinExistence type="inferred from homology"/>
<evidence type="ECO:0000256" key="4">
    <source>
        <dbReference type="ARBA" id="ARBA00022475"/>
    </source>
</evidence>
<feature type="transmembrane region" description="Helical" evidence="9">
    <location>
        <begin position="259"/>
        <end position="278"/>
    </location>
</feature>
<dbReference type="PANTHER" id="PTHR30413:SF8">
    <property type="entry name" value="TRANSPORT PERMEASE PROTEIN"/>
    <property type="match status" value="1"/>
</dbReference>
<keyword evidence="4 9" id="KW-1003">Cell membrane</keyword>
<comment type="caution">
    <text evidence="9">Lacks conserved residue(s) required for the propagation of feature annotation.</text>
</comment>
<dbReference type="GO" id="GO:0015920">
    <property type="term" value="P:lipopolysaccharide transport"/>
    <property type="evidence" value="ECO:0007669"/>
    <property type="project" value="TreeGrafter"/>
</dbReference>
<evidence type="ECO:0000256" key="7">
    <source>
        <dbReference type="ARBA" id="ARBA00022989"/>
    </source>
</evidence>
<sequence length="289" mass="32438">MSATLPRDHSVTWEGPLQNTVHIRPSSTWTSLELNELLAYRELLYFLTWRDIKVRYKQTALGLTWAVLKPLSLMLIFTVVFGWLAQVPSDGLPYPVFSLCAILPWQLFAQTLSSTSQSLVSNQNLLTKVYFPRLVIPLAALGVGLMDFMIAAAILACVMAYFQMVPTLLALLLPSFVLLAVMMSLGVGFWFSALNIQYRDVGHALPFLTQLWFFATPIAYPSSLVPESWRTWYGLNPMATVVEGFRWSLLGTGGLSTDMWLTSVAVTVAVFVSGLYYFRRVEEIFADVV</sequence>
<dbReference type="AlphaFoldDB" id="A0A0S4LFQ1"/>
<feature type="domain" description="ABC transmembrane type-2" evidence="10">
    <location>
        <begin position="61"/>
        <end position="281"/>
    </location>
</feature>
<dbReference type="RefSeq" id="WP_090748983.1">
    <property type="nucleotide sequence ID" value="NZ_CZQA01000009.1"/>
</dbReference>
<gene>
    <name evidence="11" type="ORF">COMA1_30050</name>
</gene>
<feature type="transmembrane region" description="Helical" evidence="9">
    <location>
        <begin position="168"/>
        <end position="191"/>
    </location>
</feature>
<keyword evidence="6 9" id="KW-0812">Transmembrane</keyword>
<evidence type="ECO:0000256" key="1">
    <source>
        <dbReference type="ARBA" id="ARBA00004429"/>
    </source>
</evidence>